<dbReference type="AlphaFoldDB" id="A0A381ULJ6"/>
<dbReference type="Gene3D" id="3.30.420.270">
    <property type="match status" value="1"/>
</dbReference>
<evidence type="ECO:0008006" key="8">
    <source>
        <dbReference type="Google" id="ProtNLM"/>
    </source>
</evidence>
<dbReference type="PANTHER" id="PTHR30558">
    <property type="entry name" value="EXBD MEMBRANE COMPONENT OF PMF-DRIVEN MACROMOLECULE IMPORT SYSTEM"/>
    <property type="match status" value="1"/>
</dbReference>
<proteinExistence type="predicted"/>
<dbReference type="GO" id="GO:0022857">
    <property type="term" value="F:transmembrane transporter activity"/>
    <property type="evidence" value="ECO:0007669"/>
    <property type="project" value="InterPro"/>
</dbReference>
<sequence>MRFRREDEESFAMEMTPLIDVVFLLIIFFMVSTVFVEFSRHMEINLPTSKSSVIDEEPKTIEIKMSKDKQIFLAGKSTNILGLEQALGKLDVKNKKQTAVIRADKVLPYGEVIEVMGLLQKAGILDISVAVK</sequence>
<accession>A0A381ULJ6</accession>
<organism evidence="7">
    <name type="scientific">marine metagenome</name>
    <dbReference type="NCBI Taxonomy" id="408172"/>
    <lineage>
        <taxon>unclassified sequences</taxon>
        <taxon>metagenomes</taxon>
        <taxon>ecological metagenomes</taxon>
    </lineage>
</organism>
<name>A0A381ULJ6_9ZZZZ</name>
<evidence type="ECO:0000313" key="7">
    <source>
        <dbReference type="EMBL" id="SVA28217.1"/>
    </source>
</evidence>
<keyword evidence="2" id="KW-1003">Cell membrane</keyword>
<evidence type="ECO:0000256" key="4">
    <source>
        <dbReference type="ARBA" id="ARBA00022989"/>
    </source>
</evidence>
<dbReference type="EMBL" id="UINC01006552">
    <property type="protein sequence ID" value="SVA28217.1"/>
    <property type="molecule type" value="Genomic_DNA"/>
</dbReference>
<keyword evidence="5 6" id="KW-0472">Membrane</keyword>
<comment type="subcellular location">
    <subcellularLocation>
        <location evidence="1">Cell membrane</location>
        <topology evidence="1">Single-pass membrane protein</topology>
    </subcellularLocation>
</comment>
<protein>
    <recommendedName>
        <fullName evidence="8">Biopolymer transporter ExbD</fullName>
    </recommendedName>
</protein>
<reference evidence="7" key="1">
    <citation type="submission" date="2018-05" db="EMBL/GenBank/DDBJ databases">
        <authorList>
            <person name="Lanie J.A."/>
            <person name="Ng W.-L."/>
            <person name="Kazmierczak K.M."/>
            <person name="Andrzejewski T.M."/>
            <person name="Davidsen T.M."/>
            <person name="Wayne K.J."/>
            <person name="Tettelin H."/>
            <person name="Glass J.I."/>
            <person name="Rusch D."/>
            <person name="Podicherti R."/>
            <person name="Tsui H.-C.T."/>
            <person name="Winkler M.E."/>
        </authorList>
    </citation>
    <scope>NUCLEOTIDE SEQUENCE</scope>
</reference>
<evidence type="ECO:0000256" key="3">
    <source>
        <dbReference type="ARBA" id="ARBA00022692"/>
    </source>
</evidence>
<keyword evidence="3 6" id="KW-0812">Transmembrane</keyword>
<evidence type="ECO:0000256" key="6">
    <source>
        <dbReference type="SAM" id="Phobius"/>
    </source>
</evidence>
<feature type="transmembrane region" description="Helical" evidence="6">
    <location>
        <begin position="15"/>
        <end position="36"/>
    </location>
</feature>
<keyword evidence="4 6" id="KW-1133">Transmembrane helix</keyword>
<dbReference type="GO" id="GO:0005886">
    <property type="term" value="C:plasma membrane"/>
    <property type="evidence" value="ECO:0007669"/>
    <property type="project" value="UniProtKB-SubCell"/>
</dbReference>
<evidence type="ECO:0000256" key="1">
    <source>
        <dbReference type="ARBA" id="ARBA00004162"/>
    </source>
</evidence>
<dbReference type="Pfam" id="PF02472">
    <property type="entry name" value="ExbD"/>
    <property type="match status" value="1"/>
</dbReference>
<dbReference type="PANTHER" id="PTHR30558:SF3">
    <property type="entry name" value="BIOPOLYMER TRANSPORT PROTEIN EXBD-RELATED"/>
    <property type="match status" value="1"/>
</dbReference>
<evidence type="ECO:0000256" key="5">
    <source>
        <dbReference type="ARBA" id="ARBA00023136"/>
    </source>
</evidence>
<evidence type="ECO:0000256" key="2">
    <source>
        <dbReference type="ARBA" id="ARBA00022475"/>
    </source>
</evidence>
<dbReference type="InterPro" id="IPR003400">
    <property type="entry name" value="ExbD"/>
</dbReference>
<gene>
    <name evidence="7" type="ORF">METZ01_LOCUS81071</name>
</gene>